<keyword evidence="5 9" id="KW-1133">Transmembrane helix</keyword>
<dbReference type="PROSITE" id="PS00237">
    <property type="entry name" value="G_PROTEIN_RECEP_F1_1"/>
    <property type="match status" value="1"/>
</dbReference>
<dbReference type="EMBL" id="JAZDUA010000160">
    <property type="protein sequence ID" value="KAK7865963.1"/>
    <property type="molecule type" value="Genomic_DNA"/>
</dbReference>
<dbReference type="CDD" id="cd00637">
    <property type="entry name" value="7tm_classA_rhodopsin-like"/>
    <property type="match status" value="1"/>
</dbReference>
<feature type="transmembrane region" description="Helical" evidence="9">
    <location>
        <begin position="467"/>
        <end position="487"/>
    </location>
</feature>
<proteinExistence type="inferred from homology"/>
<keyword evidence="7" id="KW-0297">G-protein coupled receptor</keyword>
<feature type="region of interest" description="Disordered" evidence="8">
    <location>
        <begin position="433"/>
        <end position="458"/>
    </location>
</feature>
<dbReference type="AlphaFoldDB" id="A0AAN9Z2U5"/>
<evidence type="ECO:0000256" key="3">
    <source>
        <dbReference type="ARBA" id="ARBA00022475"/>
    </source>
</evidence>
<name>A0AAN9Z2U5_9ORTH</name>
<protein>
    <recommendedName>
        <fullName evidence="10">G-protein coupled receptors family 1 profile domain-containing protein</fullName>
    </recommendedName>
</protein>
<feature type="transmembrane region" description="Helical" evidence="9">
    <location>
        <begin position="273"/>
        <end position="293"/>
    </location>
</feature>
<dbReference type="PRINTS" id="PR00237">
    <property type="entry name" value="GPCRRHODOPSN"/>
</dbReference>
<evidence type="ECO:0000313" key="12">
    <source>
        <dbReference type="Proteomes" id="UP001378592"/>
    </source>
</evidence>
<evidence type="ECO:0000259" key="10">
    <source>
        <dbReference type="PROSITE" id="PS50262"/>
    </source>
</evidence>
<dbReference type="Pfam" id="PF00001">
    <property type="entry name" value="7tm_1"/>
    <property type="match status" value="1"/>
</dbReference>
<dbReference type="SUPFAM" id="SSF81321">
    <property type="entry name" value="Family A G protein-coupled receptor-like"/>
    <property type="match status" value="1"/>
</dbReference>
<evidence type="ECO:0000313" key="11">
    <source>
        <dbReference type="EMBL" id="KAK7865963.1"/>
    </source>
</evidence>
<dbReference type="GO" id="GO:0004930">
    <property type="term" value="F:G protein-coupled receptor activity"/>
    <property type="evidence" value="ECO:0007669"/>
    <property type="project" value="UniProtKB-KW"/>
</dbReference>
<evidence type="ECO:0000256" key="1">
    <source>
        <dbReference type="ARBA" id="ARBA00004651"/>
    </source>
</evidence>
<feature type="transmembrane region" description="Helical" evidence="9">
    <location>
        <begin position="493"/>
        <end position="515"/>
    </location>
</feature>
<dbReference type="Gene3D" id="1.20.1070.10">
    <property type="entry name" value="Rhodopsin 7-helix transmembrane proteins"/>
    <property type="match status" value="1"/>
</dbReference>
<accession>A0AAN9Z2U5</accession>
<feature type="domain" description="G-protein coupled receptors family 1 profile" evidence="10">
    <location>
        <begin position="243"/>
        <end position="520"/>
    </location>
</feature>
<sequence>MGKVPAKAASIQMVPPEAPEATRLGEAVTCLGGVSQRRGGGGAPSETVQRRRRRRRGRGRRREPRAPPARPVARRQRVPETPERSARLEWSCVYVCAVREWSPTTRLCTDEASTLRAAPPRWWLPTVTSPSARCSSRGSTTCLTASDSATGAALVAFCGVCVRACDFRALLGDRRMSFGEFVVNRTRDDEVVVGLLRGSFSNVTSVPFLEQCLGRADGSASAASLLAALATLDGALLASLVAANALVLLCVVLSRAPPPGAPARDVGRSSRRFIANLAAADAIVGLASAYFLVFRYACAARDALEGRRWLCLSRFFFISNSHLTSAYSMAAIAVDRYVAVVYALRYREIMSFRRSTALVLGAWLFPLLTSCIQLWWNDWRPGMACELETVLPVPLVMGVGALSHLVLLSVVGVTHYRIHRVAAAMVALAGVGGGGSRTRLDPTSSDTPLAHHHAHPRHAHATKSARTVLLVTGCYFACWLPYMSLYLARVWGASGFALDVAFGLAHTFANLNYLVNPFIYAWKNVEVRCAIVAVCKRLVDSKGPSRVSRLGISTIRMSHIT</sequence>
<dbReference type="InterPro" id="IPR017452">
    <property type="entry name" value="GPCR_Rhodpsn_7TM"/>
</dbReference>
<keyword evidence="7" id="KW-0807">Transducer</keyword>
<evidence type="ECO:0000256" key="8">
    <source>
        <dbReference type="SAM" id="MobiDB-lite"/>
    </source>
</evidence>
<keyword evidence="4 7" id="KW-0812">Transmembrane</keyword>
<organism evidence="11 12">
    <name type="scientific">Gryllus longicercus</name>
    <dbReference type="NCBI Taxonomy" id="2509291"/>
    <lineage>
        <taxon>Eukaryota</taxon>
        <taxon>Metazoa</taxon>
        <taxon>Ecdysozoa</taxon>
        <taxon>Arthropoda</taxon>
        <taxon>Hexapoda</taxon>
        <taxon>Insecta</taxon>
        <taxon>Pterygota</taxon>
        <taxon>Neoptera</taxon>
        <taxon>Polyneoptera</taxon>
        <taxon>Orthoptera</taxon>
        <taxon>Ensifera</taxon>
        <taxon>Gryllidea</taxon>
        <taxon>Grylloidea</taxon>
        <taxon>Gryllidae</taxon>
        <taxon>Gryllinae</taxon>
        <taxon>Gryllus</taxon>
    </lineage>
</organism>
<comment type="caution">
    <text evidence="11">The sequence shown here is derived from an EMBL/GenBank/DDBJ whole genome shotgun (WGS) entry which is preliminary data.</text>
</comment>
<keyword evidence="7" id="KW-0675">Receptor</keyword>
<feature type="transmembrane region" description="Helical" evidence="9">
    <location>
        <begin position="225"/>
        <end position="253"/>
    </location>
</feature>
<feature type="transmembrane region" description="Helical" evidence="9">
    <location>
        <begin position="326"/>
        <end position="344"/>
    </location>
</feature>
<comment type="similarity">
    <text evidence="2 7">Belongs to the G-protein coupled receptor 1 family.</text>
</comment>
<evidence type="ECO:0000256" key="5">
    <source>
        <dbReference type="ARBA" id="ARBA00022989"/>
    </source>
</evidence>
<feature type="region of interest" description="Disordered" evidence="8">
    <location>
        <begin position="1"/>
        <end position="81"/>
    </location>
</feature>
<reference evidence="11 12" key="1">
    <citation type="submission" date="2024-03" db="EMBL/GenBank/DDBJ databases">
        <title>The genome assembly and annotation of the cricket Gryllus longicercus Weissman &amp; Gray.</title>
        <authorList>
            <person name="Szrajer S."/>
            <person name="Gray D."/>
            <person name="Ylla G."/>
        </authorList>
    </citation>
    <scope>NUCLEOTIDE SEQUENCE [LARGE SCALE GENOMIC DNA]</scope>
    <source>
        <strain evidence="11">DAG 2021-001</strain>
        <tissue evidence="11">Whole body minus gut</tissue>
    </source>
</reference>
<evidence type="ECO:0000256" key="7">
    <source>
        <dbReference type="RuleBase" id="RU000688"/>
    </source>
</evidence>
<feature type="transmembrane region" description="Helical" evidence="9">
    <location>
        <begin position="396"/>
        <end position="416"/>
    </location>
</feature>
<feature type="compositionally biased region" description="Basic residues" evidence="8">
    <location>
        <begin position="50"/>
        <end position="63"/>
    </location>
</feature>
<keyword evidence="12" id="KW-1185">Reference proteome</keyword>
<comment type="subcellular location">
    <subcellularLocation>
        <location evidence="1">Cell membrane</location>
        <topology evidence="1">Multi-pass membrane protein</topology>
    </subcellularLocation>
</comment>
<evidence type="ECO:0000256" key="4">
    <source>
        <dbReference type="ARBA" id="ARBA00022692"/>
    </source>
</evidence>
<keyword evidence="3" id="KW-1003">Cell membrane</keyword>
<dbReference type="PROSITE" id="PS50262">
    <property type="entry name" value="G_PROTEIN_RECEP_F1_2"/>
    <property type="match status" value="1"/>
</dbReference>
<evidence type="ECO:0000256" key="9">
    <source>
        <dbReference type="SAM" id="Phobius"/>
    </source>
</evidence>
<dbReference type="PANTHER" id="PTHR22750">
    <property type="entry name" value="G-PROTEIN COUPLED RECEPTOR"/>
    <property type="match status" value="1"/>
</dbReference>
<evidence type="ECO:0000256" key="6">
    <source>
        <dbReference type="ARBA" id="ARBA00023136"/>
    </source>
</evidence>
<gene>
    <name evidence="11" type="ORF">R5R35_012907</name>
</gene>
<dbReference type="Proteomes" id="UP001378592">
    <property type="component" value="Unassembled WGS sequence"/>
</dbReference>
<dbReference type="GO" id="GO:0005886">
    <property type="term" value="C:plasma membrane"/>
    <property type="evidence" value="ECO:0007669"/>
    <property type="project" value="UniProtKB-SubCell"/>
</dbReference>
<dbReference type="InterPro" id="IPR000276">
    <property type="entry name" value="GPCR_Rhodpsn"/>
</dbReference>
<keyword evidence="6 9" id="KW-0472">Membrane</keyword>
<evidence type="ECO:0000256" key="2">
    <source>
        <dbReference type="ARBA" id="ARBA00010663"/>
    </source>
</evidence>
<feature type="transmembrane region" description="Helical" evidence="9">
    <location>
        <begin position="356"/>
        <end position="376"/>
    </location>
</feature>